<dbReference type="HOGENOM" id="CLU_511057_0_0_1"/>
<organism evidence="1 2">
    <name type="scientific">Rozella allomycis (strain CSF55)</name>
    <dbReference type="NCBI Taxonomy" id="988480"/>
    <lineage>
        <taxon>Eukaryota</taxon>
        <taxon>Fungi</taxon>
        <taxon>Fungi incertae sedis</taxon>
        <taxon>Cryptomycota</taxon>
        <taxon>Cryptomycota incertae sedis</taxon>
        <taxon>Rozella</taxon>
    </lineage>
</organism>
<keyword evidence="2" id="KW-1185">Reference proteome</keyword>
<dbReference type="EMBL" id="KE561071">
    <property type="protein sequence ID" value="EPZ33157.1"/>
    <property type="molecule type" value="Genomic_DNA"/>
</dbReference>
<accession>A0A075AWT3</accession>
<proteinExistence type="predicted"/>
<reference evidence="1 2" key="1">
    <citation type="journal article" date="2013" name="Curr. Biol.">
        <title>Shared signatures of parasitism and phylogenomics unite Cryptomycota and microsporidia.</title>
        <authorList>
            <person name="James T.Y."/>
            <person name="Pelin A."/>
            <person name="Bonen L."/>
            <person name="Ahrendt S."/>
            <person name="Sain D."/>
            <person name="Corradi N."/>
            <person name="Stajich J.E."/>
        </authorList>
    </citation>
    <scope>NUCLEOTIDE SEQUENCE [LARGE SCALE GENOMIC DNA]</scope>
    <source>
        <strain evidence="1 2">CSF55</strain>
    </source>
</reference>
<evidence type="ECO:0000313" key="1">
    <source>
        <dbReference type="EMBL" id="EPZ33157.1"/>
    </source>
</evidence>
<name>A0A075AWT3_ROZAC</name>
<dbReference type="InterPro" id="IPR011990">
    <property type="entry name" value="TPR-like_helical_dom_sf"/>
</dbReference>
<protein>
    <submittedName>
        <fullName evidence="1">Uncharacterized protein</fullName>
    </submittedName>
</protein>
<dbReference type="Gene3D" id="1.25.40.10">
    <property type="entry name" value="Tetratricopeptide repeat domain"/>
    <property type="match status" value="1"/>
</dbReference>
<dbReference type="Proteomes" id="UP000030755">
    <property type="component" value="Unassembled WGS sequence"/>
</dbReference>
<sequence>MQGRIVKNLIGIKCMRMYSSLSVTQLATLIQNQKFQEALDLFKQTGMKDEKATLMFFEKSCVYEQLRQHAINYFQSMGEGINELSMECKKKIVYNMAIIYALNKDFEKMIQALHLMKQDTSTGMDLGTLMEVLMKQNDTKEIIPFYVSQVIKHENDSHVVSLLKKLSPEDLDYLTQSISEQENIDAIKPKYLIDILFSKKCFHSVALYFSKLTKTYPKKTEFHWLLIVKYLEHYEFNDALAVYESFIIKFHQKHNQAQHLTTIILSQLNKSLRRDDCFKVIKIFKGKNIPFDTKLATCVLGLLEKSKVGLATIEAFIEKLVNQKLEFDDILNSHLIKIYSIHKRHDKVMHFLQKIVTKDDQSVSIYLSVLTKQPLENEPMIRQIYNDMKNSSELHKGGACIKLFLKAFSELKDLDSCFEIYELVKGLNYKRGYRFYFDLLTSFCNNPKFNIEIVNANTKYADGIDSMLPMSIQKYFDILMLMKDDNVLLDYKLYKLACSPLNGSFLLSKAQEMLDVQTNVLESNSQEKLSISY</sequence>
<evidence type="ECO:0000313" key="2">
    <source>
        <dbReference type="Proteomes" id="UP000030755"/>
    </source>
</evidence>
<dbReference type="AlphaFoldDB" id="A0A075AWT3"/>
<gene>
    <name evidence="1" type="ORF">O9G_001126</name>
</gene>